<protein>
    <recommendedName>
        <fullName evidence="3">Metallothionein</fullName>
    </recommendedName>
</protein>
<evidence type="ECO:0008006" key="3">
    <source>
        <dbReference type="Google" id="ProtNLM"/>
    </source>
</evidence>
<dbReference type="EMBL" id="CP111026">
    <property type="protein sequence ID" value="WAR27906.1"/>
    <property type="molecule type" value="Genomic_DNA"/>
</dbReference>
<dbReference type="Proteomes" id="UP001164746">
    <property type="component" value="Chromosome 15"/>
</dbReference>
<accession>A0ABY7G4F4</accession>
<keyword evidence="2" id="KW-1185">Reference proteome</keyword>
<evidence type="ECO:0000313" key="2">
    <source>
        <dbReference type="Proteomes" id="UP001164746"/>
    </source>
</evidence>
<name>A0ABY7G4F4_MYAAR</name>
<gene>
    <name evidence="1" type="ORF">MAR_013610</name>
</gene>
<organism evidence="1 2">
    <name type="scientific">Mya arenaria</name>
    <name type="common">Soft-shell clam</name>
    <dbReference type="NCBI Taxonomy" id="6604"/>
    <lineage>
        <taxon>Eukaryota</taxon>
        <taxon>Metazoa</taxon>
        <taxon>Spiralia</taxon>
        <taxon>Lophotrochozoa</taxon>
        <taxon>Mollusca</taxon>
        <taxon>Bivalvia</taxon>
        <taxon>Autobranchia</taxon>
        <taxon>Heteroconchia</taxon>
        <taxon>Euheterodonta</taxon>
        <taxon>Imparidentia</taxon>
        <taxon>Neoheterodontei</taxon>
        <taxon>Myida</taxon>
        <taxon>Myoidea</taxon>
        <taxon>Myidae</taxon>
        <taxon>Mya</taxon>
    </lineage>
</organism>
<proteinExistence type="predicted"/>
<evidence type="ECO:0000313" key="1">
    <source>
        <dbReference type="EMBL" id="WAR27906.1"/>
    </source>
</evidence>
<reference evidence="1" key="1">
    <citation type="submission" date="2022-11" db="EMBL/GenBank/DDBJ databases">
        <title>Centuries of genome instability and evolution in soft-shell clam transmissible cancer (bioRxiv).</title>
        <authorList>
            <person name="Hart S.F.M."/>
            <person name="Yonemitsu M.A."/>
            <person name="Giersch R.M."/>
            <person name="Beal B.F."/>
            <person name="Arriagada G."/>
            <person name="Davis B.W."/>
            <person name="Ostrander E.A."/>
            <person name="Goff S.P."/>
            <person name="Metzger M.J."/>
        </authorList>
    </citation>
    <scope>NUCLEOTIDE SEQUENCE</scope>
    <source>
        <strain evidence="1">MELC-2E11</strain>
        <tissue evidence="1">Siphon/mantle</tissue>
    </source>
</reference>
<sequence length="162" mass="16993">MKGSVVLLASMNVPCLKTDIASLPLQISSPEPPERATPSPPHPPHPKGSGCQCAHNHALYTCACCDVGGCQCQAPNSNQCVKCGDTKSCGHPLAAPDNGVDGYTTAINDCECKFDPSQSNCGCCREGMGACQCGRTHRNQCVACDHMDQCGNKPWIFGPPMA</sequence>